<dbReference type="EMBL" id="QDKQ01000070">
    <property type="protein sequence ID" value="PVM83277.1"/>
    <property type="molecule type" value="Genomic_DNA"/>
</dbReference>
<name>A0A2T9JHW4_9CAUL</name>
<evidence type="ECO:0000313" key="2">
    <source>
        <dbReference type="Proteomes" id="UP000245073"/>
    </source>
</evidence>
<dbReference type="PANTHER" id="PTHR36513:SF1">
    <property type="entry name" value="TRANSMEMBRANE PROTEIN"/>
    <property type="match status" value="1"/>
</dbReference>
<dbReference type="InterPro" id="IPR010297">
    <property type="entry name" value="DUF900_hydrolase"/>
</dbReference>
<proteinExistence type="predicted"/>
<dbReference type="AlphaFoldDB" id="A0A2T9JHW4"/>
<organism evidence="1 2">
    <name type="scientific">Caulobacter endophyticus</name>
    <dbReference type="NCBI Taxonomy" id="2172652"/>
    <lineage>
        <taxon>Bacteria</taxon>
        <taxon>Pseudomonadati</taxon>
        <taxon>Pseudomonadota</taxon>
        <taxon>Alphaproteobacteria</taxon>
        <taxon>Caulobacterales</taxon>
        <taxon>Caulobacteraceae</taxon>
        <taxon>Caulobacter</taxon>
    </lineage>
</organism>
<dbReference type="Gene3D" id="3.40.50.1820">
    <property type="entry name" value="alpha/beta hydrolase"/>
    <property type="match status" value="1"/>
</dbReference>
<keyword evidence="2" id="KW-1185">Reference proteome</keyword>
<dbReference type="Proteomes" id="UP000245073">
    <property type="component" value="Unassembled WGS sequence"/>
</dbReference>
<dbReference type="PANTHER" id="PTHR36513">
    <property type="entry name" value="ABC TRANSMEMBRANE TYPE-1 DOMAIN-CONTAINING PROTEIN"/>
    <property type="match status" value="1"/>
</dbReference>
<gene>
    <name evidence="1" type="ORF">DDF67_21400</name>
</gene>
<comment type="caution">
    <text evidence="1">The sequence shown here is derived from an EMBL/GenBank/DDBJ whole genome shotgun (WGS) entry which is preliminary data.</text>
</comment>
<dbReference type="SUPFAM" id="SSF53474">
    <property type="entry name" value="alpha/beta-Hydrolases"/>
    <property type="match status" value="1"/>
</dbReference>
<evidence type="ECO:0000313" key="1">
    <source>
        <dbReference type="EMBL" id="PVM83277.1"/>
    </source>
</evidence>
<protein>
    <recommendedName>
        <fullName evidence="3">Esterase/lipase superfamily enzyme</fullName>
    </recommendedName>
</protein>
<accession>A0A2T9JHW4</accession>
<dbReference type="InterPro" id="IPR029058">
    <property type="entry name" value="AB_hydrolase_fold"/>
</dbReference>
<sequence length="469" mass="50509">MNRAKINAQIWIAIEAELAARGCSPVAPETKLGEIGISANDLVAALASRLDVQAPSLKAGFLIGTVDALDRPDELNLGLLAAWLTDIIAPFFVGERASAFKARDRTITESIKEAARFPLELDPGTVEHASPLPASRGGFKSAKPPPADPFVHTRIHFATDRKSHPDKTTGVGFGAERGDKLVLGECEVSFPLDRRPGELPRPTIWKLEFKPDPKKHVMLQKVVTQAEQVFYDGIKAKLDETKGREAFVFIHGYNVSFESAALRTAQLALDLKFDGAPILYSWPSNGKVAAYVVDHNNAVGSAERLGAFLETLAARTGAKRVHIIAHSMGNQALCAALDRLSLTLGGSKVVHHVALAAPDVDADQFRQMSKGVCKAAATVTLYASSKDLAIRASKKVNGHPRAGEPLVIVPGVDTVDASAVGTDFLSHGYFSDDRSMLEDIYNVIRDVPASQRFNLKPASTTAGGYFIFR</sequence>
<evidence type="ECO:0008006" key="3">
    <source>
        <dbReference type="Google" id="ProtNLM"/>
    </source>
</evidence>
<reference evidence="1 2" key="1">
    <citation type="submission" date="2018-04" db="EMBL/GenBank/DDBJ databases">
        <title>The genome sequence of Caulobacter sp. 744.</title>
        <authorList>
            <person name="Gao J."/>
            <person name="Sun J."/>
        </authorList>
    </citation>
    <scope>NUCLEOTIDE SEQUENCE [LARGE SCALE GENOMIC DNA]</scope>
    <source>
        <strain evidence="1 2">774</strain>
    </source>
</reference>
<dbReference type="Pfam" id="PF05990">
    <property type="entry name" value="DUF900"/>
    <property type="match status" value="1"/>
</dbReference>